<dbReference type="SUPFAM" id="SSF47699">
    <property type="entry name" value="Bifunctional inhibitor/lipid-transfer protein/seed storage 2S albumin"/>
    <property type="match status" value="2"/>
</dbReference>
<dbReference type="CDD" id="cd01960">
    <property type="entry name" value="nsLTP1"/>
    <property type="match status" value="1"/>
</dbReference>
<dbReference type="PRINTS" id="PR00382">
    <property type="entry name" value="LIPIDTRNSFER"/>
</dbReference>
<feature type="chain" id="PRO_5032641334" description="Non-specific lipid-transfer protein" evidence="2">
    <location>
        <begin position="28"/>
        <end position="207"/>
    </location>
</feature>
<keyword evidence="1" id="KW-0446">Lipid-binding</keyword>
<evidence type="ECO:0000256" key="1">
    <source>
        <dbReference type="RuleBase" id="RU000628"/>
    </source>
</evidence>
<evidence type="ECO:0000259" key="3">
    <source>
        <dbReference type="SMART" id="SM00499"/>
    </source>
</evidence>
<sequence>MASRATAAVVVVVAAMMAAVMLPSGEAALTCTQVYQEVMPCLTYIQQTGNAPPPSSCCSGISALLALAKTTADRRMACSCLKTAASGLSSAAVEKAGQPSGDGSFPALSGLLFGPLRHPITPLQLSGKGDGAIPKTYGPQRRRVGAGEAHSVSPCSLTTADRRAACVCLKSAASGLSSEAVNKAGTLAQKCHVSIPYKISPSTDCKS</sequence>
<feature type="signal peptide" evidence="2">
    <location>
        <begin position="1"/>
        <end position="27"/>
    </location>
</feature>
<feature type="domain" description="Bifunctional inhibitor/plant lipid transfer protein/seed storage helical" evidence="3">
    <location>
        <begin position="31"/>
        <end position="205"/>
    </location>
</feature>
<accession>A0A835Q8S4</accession>
<organism evidence="4 5">
    <name type="scientific">Vanilla planifolia</name>
    <name type="common">Vanilla</name>
    <dbReference type="NCBI Taxonomy" id="51239"/>
    <lineage>
        <taxon>Eukaryota</taxon>
        <taxon>Viridiplantae</taxon>
        <taxon>Streptophyta</taxon>
        <taxon>Embryophyta</taxon>
        <taxon>Tracheophyta</taxon>
        <taxon>Spermatophyta</taxon>
        <taxon>Magnoliopsida</taxon>
        <taxon>Liliopsida</taxon>
        <taxon>Asparagales</taxon>
        <taxon>Orchidaceae</taxon>
        <taxon>Vanilloideae</taxon>
        <taxon>Vanilleae</taxon>
        <taxon>Vanilla</taxon>
    </lineage>
</organism>
<keyword evidence="1" id="KW-0813">Transport</keyword>
<dbReference type="SMART" id="SM00499">
    <property type="entry name" value="AAI"/>
    <property type="match status" value="1"/>
</dbReference>
<dbReference type="GO" id="GO:0006869">
    <property type="term" value="P:lipid transport"/>
    <property type="evidence" value="ECO:0007669"/>
    <property type="project" value="InterPro"/>
</dbReference>
<dbReference type="InterPro" id="IPR016140">
    <property type="entry name" value="Bifunc_inhib/LTP/seed_store"/>
</dbReference>
<comment type="caution">
    <text evidence="4">The sequence shown here is derived from an EMBL/GenBank/DDBJ whole genome shotgun (WGS) entry which is preliminary data.</text>
</comment>
<dbReference type="Pfam" id="PF00234">
    <property type="entry name" value="Tryp_alpha_amyl"/>
    <property type="match status" value="1"/>
</dbReference>
<keyword evidence="5" id="KW-1185">Reference proteome</keyword>
<name>A0A835Q8S4_VANPL</name>
<gene>
    <name evidence="4" type="ORF">HPP92_017915</name>
</gene>
<evidence type="ECO:0000256" key="2">
    <source>
        <dbReference type="SAM" id="SignalP"/>
    </source>
</evidence>
<dbReference type="GO" id="GO:0008289">
    <property type="term" value="F:lipid binding"/>
    <property type="evidence" value="ECO:0007669"/>
    <property type="project" value="UniProtKB-KW"/>
</dbReference>
<comment type="function">
    <text evidence="1">Plant non-specific lipid-transfer proteins transfer phospholipids as well as galactolipids across membranes. May play a role in wax or cutin deposition in the cell walls of expanding epidermal cells and certain secretory tissues.</text>
</comment>
<dbReference type="InterPro" id="IPR000528">
    <property type="entry name" value="Plant_nsLTP"/>
</dbReference>
<dbReference type="InterPro" id="IPR036312">
    <property type="entry name" value="Bifun_inhib/LTP/seed_sf"/>
</dbReference>
<proteinExistence type="inferred from homology"/>
<evidence type="ECO:0000313" key="4">
    <source>
        <dbReference type="EMBL" id="KAG0466335.1"/>
    </source>
</evidence>
<dbReference type="PANTHER" id="PTHR33076">
    <property type="entry name" value="NON-SPECIFIC LIPID-TRANSFER PROTEIN 2-RELATED"/>
    <property type="match status" value="1"/>
</dbReference>
<comment type="similarity">
    <text evidence="1">Belongs to the plant LTP family.</text>
</comment>
<reference evidence="4 5" key="1">
    <citation type="journal article" date="2020" name="Nat. Food">
        <title>A phased Vanilla planifolia genome enables genetic improvement of flavour and production.</title>
        <authorList>
            <person name="Hasing T."/>
            <person name="Tang H."/>
            <person name="Brym M."/>
            <person name="Khazi F."/>
            <person name="Huang T."/>
            <person name="Chambers A.H."/>
        </authorList>
    </citation>
    <scope>NUCLEOTIDE SEQUENCE [LARGE SCALE GENOMIC DNA]</scope>
    <source>
        <tissue evidence="4">Leaf</tissue>
    </source>
</reference>
<dbReference type="Gene3D" id="1.10.110.10">
    <property type="entry name" value="Plant lipid-transfer and hydrophobic proteins"/>
    <property type="match status" value="2"/>
</dbReference>
<dbReference type="Proteomes" id="UP000636800">
    <property type="component" value="Unassembled WGS sequence"/>
</dbReference>
<dbReference type="EMBL" id="JADCNL010000009">
    <property type="protein sequence ID" value="KAG0466335.1"/>
    <property type="molecule type" value="Genomic_DNA"/>
</dbReference>
<keyword evidence="2" id="KW-0732">Signal</keyword>
<dbReference type="AlphaFoldDB" id="A0A835Q8S4"/>
<evidence type="ECO:0000313" key="5">
    <source>
        <dbReference type="Proteomes" id="UP000636800"/>
    </source>
</evidence>
<protein>
    <recommendedName>
        <fullName evidence="1">Non-specific lipid-transfer protein</fullName>
    </recommendedName>
</protein>